<organism evidence="3 4">
    <name type="scientific">Somion occarium</name>
    <dbReference type="NCBI Taxonomy" id="3059160"/>
    <lineage>
        <taxon>Eukaryota</taxon>
        <taxon>Fungi</taxon>
        <taxon>Dikarya</taxon>
        <taxon>Basidiomycota</taxon>
        <taxon>Agaricomycotina</taxon>
        <taxon>Agaricomycetes</taxon>
        <taxon>Polyporales</taxon>
        <taxon>Cerrenaceae</taxon>
        <taxon>Somion</taxon>
    </lineage>
</organism>
<evidence type="ECO:0000313" key="3">
    <source>
        <dbReference type="EMBL" id="CAL1711625.1"/>
    </source>
</evidence>
<keyword evidence="4" id="KW-1185">Reference proteome</keyword>
<feature type="compositionally biased region" description="Low complexity" evidence="1">
    <location>
        <begin position="75"/>
        <end position="85"/>
    </location>
</feature>
<dbReference type="Proteomes" id="UP001497453">
    <property type="component" value="Chromosome 6"/>
</dbReference>
<sequence length="996" mass="108799">MSLATTATPEMDSSTGDEDTRSRRVGIAGPPPNFQLPAANSDGGFVLSSSQAPLSSPPLPPRSPLRPTTRRFTDSSSASASSSVSTPGDTESDMTLLHSRSLNTFSNLLDIHSRSRRLSTPDKPLPTTPSSMSINDSDSVLATLRSEASSLLDTPAPMSKRTHALLELLSSERAFASDLALIRNVHIPLALGQPGPFPDTPVTPPPSSSGSSSSRAVSTASDASSSSSLPPPMTQDDVRIIFNNVAELAEFSGAFSERLEEALGNVLEGGNGDDHVGALFLEMIPEIEPIYTLYITKHPSALEHLSSLPQTASFMAYLSYTRDYAQSLSHAWDLQSLLIKPVQRLLKYALLLSAIIDETPDSHPDKPNLKEARSKMETVAHGVNEGRRRREVVKEVLTGTASMKKPGEPKPKKKGLNMGVSAAASLARMKTIRSASAKAKEGVDGHAEAAAVAEMNQQLKLYDSAIRDYAKGSVRWAESVNILMENLRTWSISFGQVLGIKVVPEAPGEGSSEAFNEFMSVIDKMLIPASQALSQIIEKKLLVQLAKLRETTAAPERLLEAMYTLEPLHYGLLNINVSKTRPSPQLLEASKSYVALRGQLYAELPRYLQLLQKGIHATVMQLTEWQARFWGEVLDGWVGLWDALKIEGEARSDAEETKRVWEFRFLDNQKDFEGLNILQLPRQTKKEKDSEYAQKSRSRSKSHSFETASAMSSNAALSMLASLEPMHASPKSPNAMMARSTHSIESGRHGLSRRDSNESLRSKKSGKSGKYSSHQHTPSSTSLRSYQQEDKSSIFSSVLSGRSPTKPAYSRTKSMPISLPMQLRRANSQGRLLDADFGDGPGASSSSLLYAEPIEETDDRGRSSRKPGLRRRLTDSLRPSPAPSSRHRRSPSLPATTSSPSYNQLTFNLSSQTLPTLYTCRVVHACEPPPGVSYYDLPFFTLRPGDLYDVLQECGHPSTHKDLPLFVDDGEDCVLLVRNKMGMLGWVLASFLLPAD</sequence>
<proteinExistence type="predicted"/>
<feature type="compositionally biased region" description="Polar residues" evidence="1">
    <location>
        <begin position="793"/>
        <end position="803"/>
    </location>
</feature>
<feature type="compositionally biased region" description="Polar residues" evidence="1">
    <location>
        <begin position="774"/>
        <end position="786"/>
    </location>
</feature>
<dbReference type="PROSITE" id="PS50010">
    <property type="entry name" value="DH_2"/>
    <property type="match status" value="1"/>
</dbReference>
<dbReference type="SMART" id="SM00325">
    <property type="entry name" value="RhoGEF"/>
    <property type="match status" value="1"/>
</dbReference>
<feature type="compositionally biased region" description="Polar residues" evidence="1">
    <location>
        <begin position="1"/>
        <end position="14"/>
    </location>
</feature>
<evidence type="ECO:0000259" key="2">
    <source>
        <dbReference type="PROSITE" id="PS50010"/>
    </source>
</evidence>
<feature type="compositionally biased region" description="Low complexity" evidence="1">
    <location>
        <begin position="208"/>
        <end position="228"/>
    </location>
</feature>
<feature type="compositionally biased region" description="Low complexity" evidence="1">
    <location>
        <begin position="891"/>
        <end position="901"/>
    </location>
</feature>
<feature type="region of interest" description="Disordered" evidence="1">
    <location>
        <begin position="1"/>
        <end position="94"/>
    </location>
</feature>
<dbReference type="PANTHER" id="PTHR22834:SF20">
    <property type="entry name" value="SH3 DOMAIN-CONTAINING PROTEIN"/>
    <property type="match status" value="1"/>
</dbReference>
<accession>A0ABP1DV49</accession>
<feature type="compositionally biased region" description="Pro residues" evidence="1">
    <location>
        <begin position="196"/>
        <end position="207"/>
    </location>
</feature>
<dbReference type="Gene3D" id="1.20.900.10">
    <property type="entry name" value="Dbl homology (DH) domain"/>
    <property type="match status" value="1"/>
</dbReference>
<dbReference type="CDD" id="cd00160">
    <property type="entry name" value="RhoGEF"/>
    <property type="match status" value="1"/>
</dbReference>
<dbReference type="InterPro" id="IPR000219">
    <property type="entry name" value="DH_dom"/>
</dbReference>
<feature type="region of interest" description="Disordered" evidence="1">
    <location>
        <begin position="677"/>
        <end position="708"/>
    </location>
</feature>
<gene>
    <name evidence="3" type="ORF">GFSPODELE1_LOCUS8429</name>
</gene>
<dbReference type="EMBL" id="OZ037949">
    <property type="protein sequence ID" value="CAL1711625.1"/>
    <property type="molecule type" value="Genomic_DNA"/>
</dbReference>
<feature type="compositionally biased region" description="Pro residues" evidence="1">
    <location>
        <begin position="55"/>
        <end position="64"/>
    </location>
</feature>
<dbReference type="SUPFAM" id="SSF48065">
    <property type="entry name" value="DBL homology domain (DH-domain)"/>
    <property type="match status" value="1"/>
</dbReference>
<dbReference type="Pfam" id="PF00621">
    <property type="entry name" value="RhoGEF"/>
    <property type="match status" value="1"/>
</dbReference>
<dbReference type="PANTHER" id="PTHR22834">
    <property type="entry name" value="NUCLEAR FUSION PROTEIN FUS2"/>
    <property type="match status" value="1"/>
</dbReference>
<feature type="compositionally biased region" description="Basic and acidic residues" evidence="1">
    <location>
        <begin position="684"/>
        <end position="694"/>
    </location>
</feature>
<feature type="compositionally biased region" description="Basic and acidic residues" evidence="1">
    <location>
        <begin position="745"/>
        <end position="761"/>
    </location>
</feature>
<reference evidence="4" key="1">
    <citation type="submission" date="2024-04" db="EMBL/GenBank/DDBJ databases">
        <authorList>
            <person name="Shaw F."/>
            <person name="Minotto A."/>
        </authorList>
    </citation>
    <scope>NUCLEOTIDE SEQUENCE [LARGE SCALE GENOMIC DNA]</scope>
</reference>
<feature type="domain" description="DH" evidence="2">
    <location>
        <begin position="160"/>
        <end position="386"/>
    </location>
</feature>
<evidence type="ECO:0000256" key="1">
    <source>
        <dbReference type="SAM" id="MobiDB-lite"/>
    </source>
</evidence>
<protein>
    <recommendedName>
        <fullName evidence="2">DH domain-containing protein</fullName>
    </recommendedName>
</protein>
<name>A0ABP1DV49_9APHY</name>
<feature type="region of interest" description="Disordered" evidence="1">
    <location>
        <begin position="726"/>
        <end position="820"/>
    </location>
</feature>
<dbReference type="InterPro" id="IPR035899">
    <property type="entry name" value="DBL_dom_sf"/>
</dbReference>
<evidence type="ECO:0000313" key="4">
    <source>
        <dbReference type="Proteomes" id="UP001497453"/>
    </source>
</evidence>
<feature type="region of interest" description="Disordered" evidence="1">
    <location>
        <begin position="196"/>
        <end position="232"/>
    </location>
</feature>
<feature type="region of interest" description="Disordered" evidence="1">
    <location>
        <begin position="832"/>
        <end position="902"/>
    </location>
</feature>
<dbReference type="InterPro" id="IPR051492">
    <property type="entry name" value="Dynamin-Rho_GEF"/>
</dbReference>
<feature type="region of interest" description="Disordered" evidence="1">
    <location>
        <begin position="115"/>
        <end position="136"/>
    </location>
</feature>